<keyword evidence="3" id="KW-1185">Reference proteome</keyword>
<dbReference type="RefSeq" id="WP_155467789.1">
    <property type="nucleotide sequence ID" value="NZ_WNKY01000059.1"/>
</dbReference>
<evidence type="ECO:0000256" key="1">
    <source>
        <dbReference type="SAM" id="SignalP"/>
    </source>
</evidence>
<dbReference type="EMBL" id="WNKY01000059">
    <property type="protein sequence ID" value="MTV41521.1"/>
    <property type="molecule type" value="Genomic_DNA"/>
</dbReference>
<dbReference type="AlphaFoldDB" id="A0A6L6PS97"/>
<comment type="caution">
    <text evidence="2">The sequence shown here is derived from an EMBL/GenBank/DDBJ whole genome shotgun (WGS) entry which is preliminary data.</text>
</comment>
<accession>A0A6L6PS97</accession>
<name>A0A6L6PS97_9BURK</name>
<sequence>MHKKILSSALFWSCCATALAAEPEMFWFKNETQCGEAKVTVRSYCEVSQRANAAVQVNNGCTEQELVITQPGKKTVKRDLLEHEPVGDDFHIATALRCVETGKQRYLLVSLDTGGNCDTCEIQALVGLDGRWKRYGGKWQSTPASEQREIRLREPSWHLAPRYPINNTVLEDPQPQ</sequence>
<reference evidence="2 3" key="1">
    <citation type="submission" date="2019-11" db="EMBL/GenBank/DDBJ databases">
        <title>Type strains purchased from KCTC, JCM and DSMZ.</title>
        <authorList>
            <person name="Lu H."/>
        </authorList>
    </citation>
    <scope>NUCLEOTIDE SEQUENCE [LARGE SCALE GENOMIC DNA]</scope>
    <source>
        <strain evidence="2 3">KCTC 22382</strain>
    </source>
</reference>
<gene>
    <name evidence="2" type="ORF">GM676_28605</name>
</gene>
<protein>
    <submittedName>
        <fullName evidence="2">Uncharacterized protein</fullName>
    </submittedName>
</protein>
<proteinExistence type="predicted"/>
<feature type="signal peptide" evidence="1">
    <location>
        <begin position="1"/>
        <end position="20"/>
    </location>
</feature>
<keyword evidence="1" id="KW-0732">Signal</keyword>
<dbReference type="Proteomes" id="UP000475582">
    <property type="component" value="Unassembled WGS sequence"/>
</dbReference>
<organism evidence="2 3">
    <name type="scientific">Duganella radicis</name>
    <dbReference type="NCBI Taxonomy" id="551988"/>
    <lineage>
        <taxon>Bacteria</taxon>
        <taxon>Pseudomonadati</taxon>
        <taxon>Pseudomonadota</taxon>
        <taxon>Betaproteobacteria</taxon>
        <taxon>Burkholderiales</taxon>
        <taxon>Oxalobacteraceae</taxon>
        <taxon>Telluria group</taxon>
        <taxon>Duganella</taxon>
    </lineage>
</organism>
<feature type="chain" id="PRO_5027107409" evidence="1">
    <location>
        <begin position="21"/>
        <end position="176"/>
    </location>
</feature>
<dbReference type="OrthoDB" id="8778371at2"/>
<evidence type="ECO:0000313" key="3">
    <source>
        <dbReference type="Proteomes" id="UP000475582"/>
    </source>
</evidence>
<evidence type="ECO:0000313" key="2">
    <source>
        <dbReference type="EMBL" id="MTV41521.1"/>
    </source>
</evidence>